<accession>A0AAU7CQB4</accession>
<reference evidence="1" key="1">
    <citation type="submission" date="2024-05" db="EMBL/GenBank/DDBJ databases">
        <title>Planctomycetes of the genus Singulisphaera possess chitinolytic capabilities.</title>
        <authorList>
            <person name="Ivanova A."/>
        </authorList>
    </citation>
    <scope>NUCLEOTIDE SEQUENCE</scope>
    <source>
        <strain evidence="1">Ch08T</strain>
    </source>
</reference>
<name>A0AAU7CQB4_9BACT</name>
<dbReference type="PANTHER" id="PTHR37331">
    <property type="entry name" value="YALI0F11671P"/>
    <property type="match status" value="1"/>
</dbReference>
<gene>
    <name evidence="1" type="ORF">V5E97_14520</name>
</gene>
<dbReference type="AlphaFoldDB" id="A0AAU7CQB4"/>
<dbReference type="EMBL" id="CP155447">
    <property type="protein sequence ID" value="XBH07205.1"/>
    <property type="molecule type" value="Genomic_DNA"/>
</dbReference>
<dbReference type="RefSeq" id="WP_406700048.1">
    <property type="nucleotide sequence ID" value="NZ_CP155447.1"/>
</dbReference>
<protein>
    <submittedName>
        <fullName evidence="1">Uncharacterized protein</fullName>
    </submittedName>
</protein>
<organism evidence="1">
    <name type="scientific">Singulisphaera sp. Ch08</name>
    <dbReference type="NCBI Taxonomy" id="3120278"/>
    <lineage>
        <taxon>Bacteria</taxon>
        <taxon>Pseudomonadati</taxon>
        <taxon>Planctomycetota</taxon>
        <taxon>Planctomycetia</taxon>
        <taxon>Isosphaerales</taxon>
        <taxon>Isosphaeraceae</taxon>
        <taxon>Singulisphaera</taxon>
    </lineage>
</organism>
<proteinExistence type="predicted"/>
<sequence length="169" mass="19014">MSKPELSLLNVFEVSTDGVHHHLICFLDVLLAGSRGIDSRSVIGEFTPSDGGAFDLETFQVNPNFIEVFVQYMNECAINSPEIIREASSRSSDWLYLLDPRTPGEFSNDPLASDLVGCFAVDDTGQIVPRSFQYNREHRWFDPVRGVSGVLSDRTFYRWVHPLTDRKGG</sequence>
<evidence type="ECO:0000313" key="1">
    <source>
        <dbReference type="EMBL" id="XBH07205.1"/>
    </source>
</evidence>
<dbReference type="PANTHER" id="PTHR37331:SF1">
    <property type="entry name" value="YALI0F11671P"/>
    <property type="match status" value="1"/>
</dbReference>